<dbReference type="PROSITE" id="PS00198">
    <property type="entry name" value="4FE4S_FER_1"/>
    <property type="match status" value="1"/>
</dbReference>
<feature type="transmembrane region" description="Helical" evidence="7">
    <location>
        <begin position="48"/>
        <end position="67"/>
    </location>
</feature>
<evidence type="ECO:0000313" key="10">
    <source>
        <dbReference type="EMBL" id="MZK11657.1"/>
    </source>
</evidence>
<dbReference type="Proteomes" id="UP000095597">
    <property type="component" value="Unassembled WGS sequence"/>
</dbReference>
<feature type="transmembrane region" description="Helical" evidence="7">
    <location>
        <begin position="114"/>
        <end position="134"/>
    </location>
</feature>
<evidence type="ECO:0000256" key="6">
    <source>
        <dbReference type="ARBA" id="ARBA00023014"/>
    </source>
</evidence>
<dbReference type="OrthoDB" id="9806398at2"/>
<keyword evidence="5" id="KW-0408">Iron</keyword>
<evidence type="ECO:0000259" key="8">
    <source>
        <dbReference type="PROSITE" id="PS51379"/>
    </source>
</evidence>
<dbReference type="EMBL" id="WWSH01000019">
    <property type="protein sequence ID" value="MZK11657.1"/>
    <property type="molecule type" value="Genomic_DNA"/>
</dbReference>
<dbReference type="PANTHER" id="PTHR30176:SF3">
    <property type="entry name" value="FERREDOXIN-TYPE PROTEIN NAPH"/>
    <property type="match status" value="1"/>
</dbReference>
<sequence length="282" mass="31596">MNAKQLKKIHIWIRAIIQLLYFIFIPSVYTAAFAGVKYIFTQIGAGEKVALTSFVTVLIVVCVYTAVFGRFFCGFACAFGSLGDGVNALYRLICKKMKKKPVQIPDRIADRLVYLKYVILVIIVFMCYGGVYSKAQGTSPWDVFSMIHAGNFKLNGYLIGLVILVFLIVGMCLEERFFCRNFCPMGAVFSLVPVLPVFALRRDRESCIPKCSACSRKCPANIGLPTDSSWKVEGDCFQCQKCIDTCPKKNIHCGVKKIRGNEIWFTILRALILLGLCIWLGV</sequence>
<evidence type="ECO:0000313" key="12">
    <source>
        <dbReference type="Proteomes" id="UP000449249"/>
    </source>
</evidence>
<feature type="transmembrane region" description="Helical" evidence="7">
    <location>
        <begin position="154"/>
        <end position="173"/>
    </location>
</feature>
<evidence type="ECO:0000313" key="11">
    <source>
        <dbReference type="Proteomes" id="UP000095597"/>
    </source>
</evidence>
<proteinExistence type="predicted"/>
<reference evidence="9 11" key="1">
    <citation type="submission" date="2015-09" db="EMBL/GenBank/DDBJ databases">
        <authorList>
            <consortium name="Pathogen Informatics"/>
        </authorList>
    </citation>
    <scope>NUCLEOTIDE SEQUENCE [LARGE SCALE GENOMIC DNA]</scope>
    <source>
        <strain evidence="9 11">2789STDY5834961</strain>
    </source>
</reference>
<keyword evidence="4" id="KW-0249">Electron transport</keyword>
<gene>
    <name evidence="9" type="primary">yccM_1</name>
    <name evidence="9" type="ORF">ERS852573_00161</name>
    <name evidence="10" type="ORF">GT576_15265</name>
</gene>
<reference evidence="10 12" key="2">
    <citation type="journal article" date="2019" name="Nat. Med.">
        <title>A library of human gut bacterial isolates paired with longitudinal multiomics data enables mechanistic microbiome research.</title>
        <authorList>
            <person name="Poyet M."/>
            <person name="Groussin M."/>
            <person name="Gibbons S.M."/>
            <person name="Avila-Pacheco J."/>
            <person name="Jiang X."/>
            <person name="Kearney S.M."/>
            <person name="Perrotta A.R."/>
            <person name="Berdy B."/>
            <person name="Zhao S."/>
            <person name="Lieberman T.D."/>
            <person name="Swanson P.K."/>
            <person name="Smith M."/>
            <person name="Roesemann S."/>
            <person name="Alexander J.E."/>
            <person name="Rich S.A."/>
            <person name="Livny J."/>
            <person name="Vlamakis H."/>
            <person name="Clish C."/>
            <person name="Bullock K."/>
            <person name="Deik A."/>
            <person name="Scott J."/>
            <person name="Pierce K.A."/>
            <person name="Xavier R.J."/>
            <person name="Alm E.J."/>
        </authorList>
    </citation>
    <scope>NUCLEOTIDE SEQUENCE [LARGE SCALE GENOMIC DNA]</scope>
    <source>
        <strain evidence="10 12">BIOML-A1</strain>
    </source>
</reference>
<evidence type="ECO:0000256" key="3">
    <source>
        <dbReference type="ARBA" id="ARBA00022723"/>
    </source>
</evidence>
<dbReference type="InterPro" id="IPR017896">
    <property type="entry name" value="4Fe4S_Fe-S-bd"/>
</dbReference>
<feature type="domain" description="4Fe-4S ferredoxin-type" evidence="8">
    <location>
        <begin position="198"/>
        <end position="228"/>
    </location>
</feature>
<evidence type="ECO:0000256" key="7">
    <source>
        <dbReference type="SAM" id="Phobius"/>
    </source>
</evidence>
<keyword evidence="6" id="KW-0411">Iron-sulfur</keyword>
<dbReference type="SUPFAM" id="SSF54862">
    <property type="entry name" value="4Fe-4S ferredoxins"/>
    <property type="match status" value="1"/>
</dbReference>
<dbReference type="InterPro" id="IPR017900">
    <property type="entry name" value="4Fe4S_Fe_S_CS"/>
</dbReference>
<keyword evidence="7" id="KW-0472">Membrane</keyword>
<dbReference type="Pfam" id="PF12801">
    <property type="entry name" value="Fer4_5"/>
    <property type="match status" value="2"/>
</dbReference>
<dbReference type="AlphaFoldDB" id="A0A173QZI1"/>
<name>A0A173QZI1_9FIRM</name>
<dbReference type="InterPro" id="IPR051684">
    <property type="entry name" value="Electron_Trans/Redox"/>
</dbReference>
<feature type="transmembrane region" description="Helical" evidence="7">
    <location>
        <begin position="12"/>
        <end position="36"/>
    </location>
</feature>
<evidence type="ECO:0000256" key="4">
    <source>
        <dbReference type="ARBA" id="ARBA00022982"/>
    </source>
</evidence>
<dbReference type="Proteomes" id="UP000449249">
    <property type="component" value="Unassembled WGS sequence"/>
</dbReference>
<keyword evidence="3" id="KW-0479">Metal-binding</keyword>
<evidence type="ECO:0000256" key="2">
    <source>
        <dbReference type="ARBA" id="ARBA00022485"/>
    </source>
</evidence>
<accession>A0A173QZI1</accession>
<evidence type="ECO:0000256" key="1">
    <source>
        <dbReference type="ARBA" id="ARBA00022448"/>
    </source>
</evidence>
<dbReference type="EMBL" id="CYXO01000001">
    <property type="protein sequence ID" value="CUM71011.1"/>
    <property type="molecule type" value="Genomic_DNA"/>
</dbReference>
<evidence type="ECO:0000256" key="5">
    <source>
        <dbReference type="ARBA" id="ARBA00023004"/>
    </source>
</evidence>
<dbReference type="PANTHER" id="PTHR30176">
    <property type="entry name" value="FERREDOXIN-TYPE PROTEIN NAPH"/>
    <property type="match status" value="1"/>
</dbReference>
<protein>
    <submittedName>
        <fullName evidence="10">4Fe-4S binding protein</fullName>
    </submittedName>
    <submittedName>
        <fullName evidence="9">Putative electron transport protein yccM</fullName>
    </submittedName>
</protein>
<keyword evidence="7" id="KW-1133">Transmembrane helix</keyword>
<dbReference type="GO" id="GO:0005886">
    <property type="term" value="C:plasma membrane"/>
    <property type="evidence" value="ECO:0007669"/>
    <property type="project" value="TreeGrafter"/>
</dbReference>
<keyword evidence="7" id="KW-0812">Transmembrane</keyword>
<keyword evidence="2" id="KW-0004">4Fe-4S</keyword>
<dbReference type="RefSeq" id="WP_055213182.1">
    <property type="nucleotide sequence ID" value="NZ_CYXO01000001.1"/>
</dbReference>
<evidence type="ECO:0000313" key="9">
    <source>
        <dbReference type="EMBL" id="CUM71011.1"/>
    </source>
</evidence>
<keyword evidence="1" id="KW-0813">Transport</keyword>
<feature type="transmembrane region" description="Helical" evidence="7">
    <location>
        <begin position="263"/>
        <end position="281"/>
    </location>
</feature>
<dbReference type="GO" id="GO:0046872">
    <property type="term" value="F:metal ion binding"/>
    <property type="evidence" value="ECO:0007669"/>
    <property type="project" value="UniProtKB-KW"/>
</dbReference>
<dbReference type="PROSITE" id="PS51379">
    <property type="entry name" value="4FE4S_FER_2"/>
    <property type="match status" value="1"/>
</dbReference>
<dbReference type="GO" id="GO:0051539">
    <property type="term" value="F:4 iron, 4 sulfur cluster binding"/>
    <property type="evidence" value="ECO:0007669"/>
    <property type="project" value="UniProtKB-KW"/>
</dbReference>
<organism evidence="9 11">
    <name type="scientific">Dorea longicatena</name>
    <dbReference type="NCBI Taxonomy" id="88431"/>
    <lineage>
        <taxon>Bacteria</taxon>
        <taxon>Bacillati</taxon>
        <taxon>Bacillota</taxon>
        <taxon>Clostridia</taxon>
        <taxon>Lachnospirales</taxon>
        <taxon>Lachnospiraceae</taxon>
        <taxon>Dorea</taxon>
    </lineage>
</organism>